<keyword evidence="2" id="KW-0964">Secreted</keyword>
<gene>
    <name evidence="4" type="ORF">BJP36_27995</name>
</gene>
<dbReference type="Gene3D" id="2.150.10.10">
    <property type="entry name" value="Serralysin-like metalloprotease, C-terminal"/>
    <property type="match status" value="5"/>
</dbReference>
<dbReference type="Pfam" id="PF00353">
    <property type="entry name" value="HemolysinCabind"/>
    <property type="match status" value="5"/>
</dbReference>
<sequence>MFNLNFVGLETNTTNTSVILIGGSGNDTLNGGSQDDTLKGRAGNDILNGRGGNDRLEGEEDSDVLNGGEGNDTLIGGSGNDVLTGGPGPSFGLSLFEVKQTSDHDFLDGGTGNDTLNGADGNDVLKGGAGDDSLLGDVRRRLTGIPINYNPGSDILDGGDGNDVLEGGGSGDTLIGGTGNDTLIGDGDDQNVFGGGNDSLLGGNGDDSLVGGNGSDTLTGGHGADIFRFTFTNRPLPIFPPSMPSSQPLQPSTGINITNSFLLPRNSDSEVPVPESGIDRITDFNVQQGDRIEIVSFGELDIDQISYNKNTGALSFEERQFAQLQAGLDFSPEQDIDLKVFPPRSFVPPPPSAF</sequence>
<dbReference type="Proteomes" id="UP000176944">
    <property type="component" value="Chromosome"/>
</dbReference>
<feature type="compositionally biased region" description="Polar residues" evidence="3">
    <location>
        <begin position="26"/>
        <end position="35"/>
    </location>
</feature>
<feature type="compositionally biased region" description="Gly residues" evidence="3">
    <location>
        <begin position="165"/>
        <end position="179"/>
    </location>
</feature>
<dbReference type="GO" id="GO:0005576">
    <property type="term" value="C:extracellular region"/>
    <property type="evidence" value="ECO:0007669"/>
    <property type="project" value="UniProtKB-SubCell"/>
</dbReference>
<dbReference type="PANTHER" id="PTHR38340">
    <property type="entry name" value="S-LAYER PROTEIN"/>
    <property type="match status" value="1"/>
</dbReference>
<evidence type="ECO:0000256" key="1">
    <source>
        <dbReference type="ARBA" id="ARBA00004613"/>
    </source>
</evidence>
<dbReference type="PROSITE" id="PS00330">
    <property type="entry name" value="HEMOLYSIN_CALCIUM"/>
    <property type="match status" value="3"/>
</dbReference>
<dbReference type="InterPro" id="IPR018511">
    <property type="entry name" value="Hemolysin-typ_Ca-bd_CS"/>
</dbReference>
<feature type="region of interest" description="Disordered" evidence="3">
    <location>
        <begin position="25"/>
        <end position="88"/>
    </location>
</feature>
<dbReference type="InterPro" id="IPR011049">
    <property type="entry name" value="Serralysin-like_metalloprot_C"/>
</dbReference>
<reference evidence="5" key="1">
    <citation type="submission" date="2016-10" db="EMBL/GenBank/DDBJ databases">
        <title>Comparative genomics uncovers the prolific and rare metabolic potential of the cyanobacterial genus Moorea.</title>
        <authorList>
            <person name="Leao T."/>
            <person name="Castelao G."/>
            <person name="Korobeynikov A."/>
            <person name="Monroe E.A."/>
            <person name="Podell S."/>
            <person name="Glukhov E."/>
            <person name="Allen E."/>
            <person name="Gerwick W.H."/>
            <person name="Gerwick L."/>
        </authorList>
    </citation>
    <scope>NUCLEOTIDE SEQUENCE [LARGE SCALE GENOMIC DNA]</scope>
    <source>
        <strain evidence="5">JHB</strain>
    </source>
</reference>
<dbReference type="GO" id="GO:0005509">
    <property type="term" value="F:calcium ion binding"/>
    <property type="evidence" value="ECO:0007669"/>
    <property type="project" value="InterPro"/>
</dbReference>
<dbReference type="EMBL" id="CP017708">
    <property type="protein sequence ID" value="AOY83193.1"/>
    <property type="molecule type" value="Genomic_DNA"/>
</dbReference>
<evidence type="ECO:0000256" key="3">
    <source>
        <dbReference type="SAM" id="MobiDB-lite"/>
    </source>
</evidence>
<evidence type="ECO:0000313" key="5">
    <source>
        <dbReference type="Proteomes" id="UP000176944"/>
    </source>
</evidence>
<dbReference type="SUPFAM" id="SSF51120">
    <property type="entry name" value="beta-Roll"/>
    <property type="match status" value="2"/>
</dbReference>
<accession>A0A1D9G6I5</accession>
<comment type="subcellular location">
    <subcellularLocation>
        <location evidence="1">Secreted</location>
    </subcellularLocation>
</comment>
<evidence type="ECO:0000256" key="2">
    <source>
        <dbReference type="ARBA" id="ARBA00022525"/>
    </source>
</evidence>
<organism evidence="4 5">
    <name type="scientific">Moorena producens (strain JHB)</name>
    <dbReference type="NCBI Taxonomy" id="1454205"/>
    <lineage>
        <taxon>Bacteria</taxon>
        <taxon>Bacillati</taxon>
        <taxon>Cyanobacteriota</taxon>
        <taxon>Cyanophyceae</taxon>
        <taxon>Coleofasciculales</taxon>
        <taxon>Coleofasciculaceae</taxon>
        <taxon>Moorena</taxon>
    </lineage>
</organism>
<dbReference type="InterPro" id="IPR050557">
    <property type="entry name" value="RTX_toxin/Mannuronan_C5-epim"/>
</dbReference>
<evidence type="ECO:0000313" key="4">
    <source>
        <dbReference type="EMBL" id="AOY83193.1"/>
    </source>
</evidence>
<dbReference type="PANTHER" id="PTHR38340:SF1">
    <property type="entry name" value="S-LAYER PROTEIN"/>
    <property type="match status" value="1"/>
</dbReference>
<proteinExistence type="predicted"/>
<feature type="region of interest" description="Disordered" evidence="3">
    <location>
        <begin position="165"/>
        <end position="198"/>
    </location>
</feature>
<dbReference type="InterPro" id="IPR001343">
    <property type="entry name" value="Hemolysn_Ca-bd"/>
</dbReference>
<protein>
    <submittedName>
        <fullName evidence="4">Calcium-binding protein</fullName>
    </submittedName>
</protein>
<dbReference type="AlphaFoldDB" id="A0A1D9G6I5"/>
<dbReference type="PRINTS" id="PR00313">
    <property type="entry name" value="CABNDNGRPT"/>
</dbReference>
<name>A0A1D9G6I5_MOOP1</name>